<keyword evidence="2" id="KW-0597">Phosphoprotein</keyword>
<dbReference type="PROSITE" id="PS50075">
    <property type="entry name" value="CARRIER"/>
    <property type="match status" value="1"/>
</dbReference>
<reference evidence="4 5" key="3">
    <citation type="journal article" date="2011" name="Nat. Chem. Biol.">
        <title>Reveromycin A biosynthesis uses RevG and RevJ for stereospecific spiroacetal formation.</title>
        <authorList>
            <person name="Takahashi S."/>
            <person name="Toyoda A."/>
            <person name="Sekiyama Y."/>
            <person name="Takagi H."/>
            <person name="Nogawa T."/>
            <person name="Uramoto M."/>
            <person name="Suzuki R."/>
            <person name="Koshino H."/>
            <person name="Kumano T."/>
            <person name="Panthee S."/>
            <person name="Dairi T."/>
            <person name="Ishikawa J."/>
            <person name="Ikeda H."/>
            <person name="Sakaki Y."/>
            <person name="Osada H."/>
        </authorList>
    </citation>
    <scope>NUCLEOTIDE SEQUENCE [LARGE SCALE GENOMIC DNA]</scope>
    <source>
        <strain evidence="4 5">SN-593</strain>
    </source>
</reference>
<evidence type="ECO:0000313" key="5">
    <source>
        <dbReference type="Proteomes" id="UP000595703"/>
    </source>
</evidence>
<gene>
    <name evidence="4" type="ORF">RVR_1657</name>
</gene>
<name>A0A7U3VMA9_9ACTN</name>
<dbReference type="AlphaFoldDB" id="A0A7U3VMA9"/>
<organism evidence="4 5">
    <name type="scientific">Actinacidiphila reveromycinica</name>
    <dbReference type="NCBI Taxonomy" id="659352"/>
    <lineage>
        <taxon>Bacteria</taxon>
        <taxon>Bacillati</taxon>
        <taxon>Actinomycetota</taxon>
        <taxon>Actinomycetes</taxon>
        <taxon>Kitasatosporales</taxon>
        <taxon>Streptomycetaceae</taxon>
        <taxon>Actinacidiphila</taxon>
    </lineage>
</organism>
<dbReference type="RefSeq" id="WP_202232830.1">
    <property type="nucleotide sequence ID" value="NZ_AP018365.1"/>
</dbReference>
<dbReference type="EMBL" id="AP018365">
    <property type="protein sequence ID" value="BBA96387.1"/>
    <property type="molecule type" value="Genomic_DNA"/>
</dbReference>
<dbReference type="KEGG" id="arev:RVR_1657"/>
<keyword evidence="1" id="KW-0596">Phosphopantetheine</keyword>
<proteinExistence type="predicted"/>
<keyword evidence="5" id="KW-1185">Reference proteome</keyword>
<evidence type="ECO:0000256" key="2">
    <source>
        <dbReference type="ARBA" id="ARBA00022553"/>
    </source>
</evidence>
<evidence type="ECO:0000256" key="1">
    <source>
        <dbReference type="ARBA" id="ARBA00022450"/>
    </source>
</evidence>
<evidence type="ECO:0000259" key="3">
    <source>
        <dbReference type="PROSITE" id="PS50075"/>
    </source>
</evidence>
<accession>A0A7U3VMA9</accession>
<dbReference type="SUPFAM" id="SSF47336">
    <property type="entry name" value="ACP-like"/>
    <property type="match status" value="1"/>
</dbReference>
<sequence>MTDSRFTFDDLKHILLKAAGAEEGLDLDEDILDTTFEDLGYESLALLETGGCIEREYGIALDDEALTDSLTPRELISTVNELLAAGRAA</sequence>
<dbReference type="PROSITE" id="PS00012">
    <property type="entry name" value="PHOSPHOPANTETHEINE"/>
    <property type="match status" value="1"/>
</dbReference>
<reference evidence="4 5" key="4">
    <citation type="journal article" date="2020" name="Sci. Rep.">
        <title>beta-carboline chemical signals induce reveromycin production through a LuxR family regulator in Streptomyces sp. SN-593.</title>
        <authorList>
            <person name="Panthee S."/>
            <person name="Kito N."/>
            <person name="Hayashi T."/>
            <person name="Shimizu T."/>
            <person name="Ishikawa J."/>
            <person name="Hamamoto H."/>
            <person name="Osada H."/>
            <person name="Takahashi S."/>
        </authorList>
    </citation>
    <scope>NUCLEOTIDE SEQUENCE [LARGE SCALE GENOMIC DNA]</scope>
    <source>
        <strain evidence="4 5">SN-593</strain>
    </source>
</reference>
<dbReference type="InterPro" id="IPR036736">
    <property type="entry name" value="ACP-like_sf"/>
</dbReference>
<evidence type="ECO:0000313" key="4">
    <source>
        <dbReference type="EMBL" id="BBA96387.1"/>
    </source>
</evidence>
<dbReference type="Pfam" id="PF00550">
    <property type="entry name" value="PP-binding"/>
    <property type="match status" value="1"/>
</dbReference>
<dbReference type="Proteomes" id="UP000595703">
    <property type="component" value="Chromosome"/>
</dbReference>
<reference evidence="4 5" key="1">
    <citation type="journal article" date="2010" name="J. Bacteriol.">
        <title>Biochemical characterization of a novel indole prenyltransferase from Streptomyces sp. SN-593.</title>
        <authorList>
            <person name="Takahashi S."/>
            <person name="Takagi H."/>
            <person name="Toyoda A."/>
            <person name="Uramoto M."/>
            <person name="Nogawa T."/>
            <person name="Ueki M."/>
            <person name="Sakaki Y."/>
            <person name="Osada H."/>
        </authorList>
    </citation>
    <scope>NUCLEOTIDE SEQUENCE [LARGE SCALE GENOMIC DNA]</scope>
    <source>
        <strain evidence="4 5">SN-593</strain>
    </source>
</reference>
<protein>
    <submittedName>
        <fullName evidence="4">Putative acyl carrier protein</fullName>
    </submittedName>
</protein>
<dbReference type="InterPro" id="IPR006162">
    <property type="entry name" value="Ppantetheine_attach_site"/>
</dbReference>
<dbReference type="InterPro" id="IPR009081">
    <property type="entry name" value="PP-bd_ACP"/>
</dbReference>
<feature type="domain" description="Carrier" evidence="3">
    <location>
        <begin position="9"/>
        <end position="83"/>
    </location>
</feature>
<reference evidence="4 5" key="2">
    <citation type="journal article" date="2011" name="J. Antibiot.">
        <title>Furaquinocins I and J: novel polyketide isoprenoid hybrid compounds from Streptomyces reveromyceticus SN-593.</title>
        <authorList>
            <person name="Panthee S."/>
            <person name="Takahashi S."/>
            <person name="Takagi H."/>
            <person name="Nogawa T."/>
            <person name="Oowada E."/>
            <person name="Uramoto M."/>
            <person name="Osada H."/>
        </authorList>
    </citation>
    <scope>NUCLEOTIDE SEQUENCE [LARGE SCALE GENOMIC DNA]</scope>
    <source>
        <strain evidence="4 5">SN-593</strain>
    </source>
</reference>
<dbReference type="Gene3D" id="1.10.1200.10">
    <property type="entry name" value="ACP-like"/>
    <property type="match status" value="1"/>
</dbReference>